<reference evidence="1 2" key="1">
    <citation type="submission" date="2022-03" db="EMBL/GenBank/DDBJ databases">
        <authorList>
            <person name="Brunel B."/>
        </authorList>
    </citation>
    <scope>NUCLEOTIDE SEQUENCE [LARGE SCALE GENOMIC DNA]</scope>
    <source>
        <strain evidence="1">STM5069sample</strain>
    </source>
</reference>
<organism evidence="1 2">
    <name type="scientific">Mesorhizobium escarrei</name>
    <dbReference type="NCBI Taxonomy" id="666018"/>
    <lineage>
        <taxon>Bacteria</taxon>
        <taxon>Pseudomonadati</taxon>
        <taxon>Pseudomonadota</taxon>
        <taxon>Alphaproteobacteria</taxon>
        <taxon>Hyphomicrobiales</taxon>
        <taxon>Phyllobacteriaceae</taxon>
        <taxon>Mesorhizobium</taxon>
    </lineage>
</organism>
<dbReference type="Proteomes" id="UP001153050">
    <property type="component" value="Unassembled WGS sequence"/>
</dbReference>
<evidence type="ECO:0000313" key="2">
    <source>
        <dbReference type="Proteomes" id="UP001153050"/>
    </source>
</evidence>
<dbReference type="EMBL" id="CAKXZT010000116">
    <property type="protein sequence ID" value="CAH2399365.1"/>
    <property type="molecule type" value="Genomic_DNA"/>
</dbReference>
<evidence type="ECO:0000313" key="1">
    <source>
        <dbReference type="EMBL" id="CAH2399365.1"/>
    </source>
</evidence>
<keyword evidence="2" id="KW-1185">Reference proteome</keyword>
<proteinExistence type="predicted"/>
<gene>
    <name evidence="1" type="ORF">MES5069_220125</name>
</gene>
<protein>
    <submittedName>
        <fullName evidence="1">Uncharacterized protein</fullName>
    </submittedName>
</protein>
<comment type="caution">
    <text evidence="1">The sequence shown here is derived from an EMBL/GenBank/DDBJ whole genome shotgun (WGS) entry which is preliminary data.</text>
</comment>
<sequence length="32" mass="3543">MCSEELLHLTCQKQIIVKAMGSGFVILSGIRH</sequence>
<accession>A0ABM9DRQ2</accession>
<name>A0ABM9DRQ2_9HYPH</name>